<dbReference type="EMBL" id="CP014205">
    <property type="protein sequence ID" value="AUG97413.1"/>
    <property type="molecule type" value="Genomic_DNA"/>
</dbReference>
<evidence type="ECO:0000313" key="1">
    <source>
        <dbReference type="EMBL" id="AUG97413.1"/>
    </source>
</evidence>
<evidence type="ECO:0000313" key="2">
    <source>
        <dbReference type="Proteomes" id="UP000075187"/>
    </source>
</evidence>
<proteinExistence type="predicted"/>
<protein>
    <submittedName>
        <fullName evidence="1">Uncharacterized protein</fullName>
    </submittedName>
</protein>
<sequence>MQSLLVQPIHDAYVAIVETAHASGLPRTVSNCNANVSADVDVSGNADYIGTANPDLMAIVVTHSLVRTSSSSEDIMADMNQQQDV</sequence>
<accession>A0ABN5FQA7</accession>
<reference evidence="1" key="1">
    <citation type="submission" date="2017-12" db="EMBL/GenBank/DDBJ databases">
        <title>Pseudomonas sp. MS586 complete sequence.</title>
        <authorList>
            <person name="Lu S."/>
            <person name="Deng P."/>
        </authorList>
    </citation>
    <scope>NUCLEOTIDE SEQUENCE</scope>
    <source>
        <strain evidence="1">MS586</strain>
    </source>
</reference>
<keyword evidence="2" id="KW-1185">Reference proteome</keyword>
<organism evidence="1 2">
    <name type="scientific">Pseudomonas glycinae</name>
    <dbReference type="NCBI Taxonomy" id="1785145"/>
    <lineage>
        <taxon>Bacteria</taxon>
        <taxon>Pseudomonadati</taxon>
        <taxon>Pseudomonadota</taxon>
        <taxon>Gammaproteobacteria</taxon>
        <taxon>Pseudomonadales</taxon>
        <taxon>Pseudomonadaceae</taxon>
        <taxon>Pseudomonas</taxon>
    </lineage>
</organism>
<gene>
    <name evidence="1" type="ORF">AWU82_28430</name>
</gene>
<dbReference type="Proteomes" id="UP000075187">
    <property type="component" value="Chromosome"/>
</dbReference>
<dbReference type="RefSeq" id="WP_190241560.1">
    <property type="nucleotide sequence ID" value="NZ_CP014205.2"/>
</dbReference>
<name>A0ABN5FQA7_9PSED</name>